<evidence type="ECO:0000313" key="1">
    <source>
        <dbReference type="EMBL" id="RAH70513.1"/>
    </source>
</evidence>
<protein>
    <submittedName>
        <fullName evidence="1">Uncharacterized protein</fullName>
    </submittedName>
</protein>
<name>A0ACD1HAQ9_9EURO</name>
<keyword evidence="2" id="KW-1185">Reference proteome</keyword>
<proteinExistence type="predicted"/>
<reference evidence="1" key="1">
    <citation type="submission" date="2018-02" db="EMBL/GenBank/DDBJ databases">
        <title>The genomes of Aspergillus section Nigri reveals drivers in fungal speciation.</title>
        <authorList>
            <consortium name="DOE Joint Genome Institute"/>
            <person name="Vesth T.C."/>
            <person name="Nybo J."/>
            <person name="Theobald S."/>
            <person name="Brandl J."/>
            <person name="Frisvad J.C."/>
            <person name="Nielsen K.F."/>
            <person name="Lyhne E.K."/>
            <person name="Kogle M.E."/>
            <person name="Kuo A."/>
            <person name="Riley R."/>
            <person name="Clum A."/>
            <person name="Nolan M."/>
            <person name="Lipzen A."/>
            <person name="Salamov A."/>
            <person name="Henrissat B."/>
            <person name="Wiebenga A."/>
            <person name="De vries R.P."/>
            <person name="Grigoriev I.V."/>
            <person name="Mortensen U.H."/>
            <person name="Andersen M.R."/>
            <person name="Baker S.E."/>
        </authorList>
    </citation>
    <scope>NUCLEOTIDE SEQUENCE</scope>
    <source>
        <strain evidence="1">CBS 121060</strain>
    </source>
</reference>
<sequence length="240" mass="26027">MKPSADTKVDNMRPLAADTLPLTNLKGHRVRVFWSLEITGMIHFICRLIVAGKVVGLSVSFGPSAAGFSLESQQISSSNATILLMTPLRGGEGLLIPLYKAIGELAKAAGVGGPRYKIYAKKAQWMFGLGFVSPYLWTPFAVVLTCNRAFIRVFHNAVSQRLVFVASLILWALWCQNVGPSAFVSRYPVAYVAGGLLLYVLLASALDRYEVRTVFPGAAARPGTFPQYSKSLGLLLNCAQ</sequence>
<dbReference type="Proteomes" id="UP000249661">
    <property type="component" value="Unassembled WGS sequence"/>
</dbReference>
<evidence type="ECO:0000313" key="2">
    <source>
        <dbReference type="Proteomes" id="UP000249661"/>
    </source>
</evidence>
<accession>A0ACD1HAQ9</accession>
<organism evidence="1 2">
    <name type="scientific">Aspergillus aculeatinus CBS 121060</name>
    <dbReference type="NCBI Taxonomy" id="1448322"/>
    <lineage>
        <taxon>Eukaryota</taxon>
        <taxon>Fungi</taxon>
        <taxon>Dikarya</taxon>
        <taxon>Ascomycota</taxon>
        <taxon>Pezizomycotina</taxon>
        <taxon>Eurotiomycetes</taxon>
        <taxon>Eurotiomycetidae</taxon>
        <taxon>Eurotiales</taxon>
        <taxon>Aspergillaceae</taxon>
        <taxon>Aspergillus</taxon>
        <taxon>Aspergillus subgen. Circumdati</taxon>
    </lineage>
</organism>
<dbReference type="EMBL" id="KZ824954">
    <property type="protein sequence ID" value="RAH70513.1"/>
    <property type="molecule type" value="Genomic_DNA"/>
</dbReference>
<gene>
    <name evidence="1" type="ORF">BO66DRAFT_438141</name>
</gene>